<reference evidence="1 2" key="1">
    <citation type="submission" date="2014-04" db="EMBL/GenBank/DDBJ databases">
        <authorList>
            <consortium name="DOE Joint Genome Institute"/>
            <person name="Kuo A."/>
            <person name="Kohler A."/>
            <person name="Costa M.D."/>
            <person name="Nagy L.G."/>
            <person name="Floudas D."/>
            <person name="Copeland A."/>
            <person name="Barry K.W."/>
            <person name="Cichocki N."/>
            <person name="Veneault-Fourrey C."/>
            <person name="LaButti K."/>
            <person name="Lindquist E.A."/>
            <person name="Lipzen A."/>
            <person name="Lundell T."/>
            <person name="Morin E."/>
            <person name="Murat C."/>
            <person name="Sun H."/>
            <person name="Tunlid A."/>
            <person name="Henrissat B."/>
            <person name="Grigoriev I.V."/>
            <person name="Hibbett D.S."/>
            <person name="Martin F."/>
            <person name="Nordberg H.P."/>
            <person name="Cantor M.N."/>
            <person name="Hua S.X."/>
        </authorList>
    </citation>
    <scope>NUCLEOTIDE SEQUENCE [LARGE SCALE GENOMIC DNA]</scope>
    <source>
        <strain evidence="1 2">441</strain>
    </source>
</reference>
<accession>A0A0C9YIH4</accession>
<reference evidence="2" key="2">
    <citation type="submission" date="2015-01" db="EMBL/GenBank/DDBJ databases">
        <title>Evolutionary Origins and Diversification of the Mycorrhizal Mutualists.</title>
        <authorList>
            <consortium name="DOE Joint Genome Institute"/>
            <consortium name="Mycorrhizal Genomics Consortium"/>
            <person name="Kohler A."/>
            <person name="Kuo A."/>
            <person name="Nagy L.G."/>
            <person name="Floudas D."/>
            <person name="Copeland A."/>
            <person name="Barry K.W."/>
            <person name="Cichocki N."/>
            <person name="Veneault-Fourrey C."/>
            <person name="LaButti K."/>
            <person name="Lindquist E.A."/>
            <person name="Lipzen A."/>
            <person name="Lundell T."/>
            <person name="Morin E."/>
            <person name="Murat C."/>
            <person name="Riley R."/>
            <person name="Ohm R."/>
            <person name="Sun H."/>
            <person name="Tunlid A."/>
            <person name="Henrissat B."/>
            <person name="Grigoriev I.V."/>
            <person name="Hibbett D.S."/>
            <person name="Martin F."/>
        </authorList>
    </citation>
    <scope>NUCLEOTIDE SEQUENCE [LARGE SCALE GENOMIC DNA]</scope>
    <source>
        <strain evidence="2">441</strain>
    </source>
</reference>
<dbReference type="AlphaFoldDB" id="A0A0C9YIH4"/>
<dbReference type="EMBL" id="KN833856">
    <property type="protein sequence ID" value="KIK16461.1"/>
    <property type="molecule type" value="Genomic_DNA"/>
</dbReference>
<gene>
    <name evidence="1" type="ORF">PISMIDRAFT_265730</name>
</gene>
<name>A0A0C9YIH4_9AGAM</name>
<protein>
    <submittedName>
        <fullName evidence="1">Uncharacterized protein</fullName>
    </submittedName>
</protein>
<sequence length="61" mass="6707">MDHKSGMKISLVITIHMHSRVRRPGSNPGQATCWYRSTPGGPLGADSNHRTNAILYPPCFS</sequence>
<proteinExistence type="predicted"/>
<evidence type="ECO:0000313" key="1">
    <source>
        <dbReference type="EMBL" id="KIK16461.1"/>
    </source>
</evidence>
<keyword evidence="2" id="KW-1185">Reference proteome</keyword>
<dbReference type="Proteomes" id="UP000054018">
    <property type="component" value="Unassembled WGS sequence"/>
</dbReference>
<evidence type="ECO:0000313" key="2">
    <source>
        <dbReference type="Proteomes" id="UP000054018"/>
    </source>
</evidence>
<dbReference type="HOGENOM" id="CLU_2923532_0_0_1"/>
<organism evidence="1 2">
    <name type="scientific">Pisolithus microcarpus 441</name>
    <dbReference type="NCBI Taxonomy" id="765257"/>
    <lineage>
        <taxon>Eukaryota</taxon>
        <taxon>Fungi</taxon>
        <taxon>Dikarya</taxon>
        <taxon>Basidiomycota</taxon>
        <taxon>Agaricomycotina</taxon>
        <taxon>Agaricomycetes</taxon>
        <taxon>Agaricomycetidae</taxon>
        <taxon>Boletales</taxon>
        <taxon>Sclerodermatineae</taxon>
        <taxon>Pisolithaceae</taxon>
        <taxon>Pisolithus</taxon>
    </lineage>
</organism>